<organism evidence="2 3">
    <name type="scientific">Streblomastix strix</name>
    <dbReference type="NCBI Taxonomy" id="222440"/>
    <lineage>
        <taxon>Eukaryota</taxon>
        <taxon>Metamonada</taxon>
        <taxon>Preaxostyla</taxon>
        <taxon>Oxymonadida</taxon>
        <taxon>Streblomastigidae</taxon>
        <taxon>Streblomastix</taxon>
    </lineage>
</organism>
<evidence type="ECO:0000313" key="3">
    <source>
        <dbReference type="Proteomes" id="UP000324800"/>
    </source>
</evidence>
<dbReference type="Proteomes" id="UP000324800">
    <property type="component" value="Unassembled WGS sequence"/>
</dbReference>
<accession>A0A5J4UYF0</accession>
<name>A0A5J4UYF0_9EUKA</name>
<sequence>MPPPDDDNPNQAIQDPAVQVPPAGNENSTLPFMQDLLAQTARTPEEKRRVEQLASAVTLAEQYYNAKAAELNPRGKRATARVREALLERVDASLGLELNKKDAIEHSGSNGLEYEVVVCKFAVANQQASFAAISNMAIGDYKSATMWMLTAHHLARVIAGDAQQRRKVELMPEQFKSILGKQSGPVAVLGSQSKKKLAENIKTIKLIPTKGKDIAPLAAAQVQTVAQAPVSTTLQQQLPSQLPGQQQQIPIQIVPFMQPFTFQSTGRILL</sequence>
<protein>
    <submittedName>
        <fullName evidence="2">Uncharacterized protein</fullName>
    </submittedName>
</protein>
<feature type="region of interest" description="Disordered" evidence="1">
    <location>
        <begin position="1"/>
        <end position="32"/>
    </location>
</feature>
<proteinExistence type="predicted"/>
<evidence type="ECO:0000256" key="1">
    <source>
        <dbReference type="SAM" id="MobiDB-lite"/>
    </source>
</evidence>
<evidence type="ECO:0000313" key="2">
    <source>
        <dbReference type="EMBL" id="KAA6375132.1"/>
    </source>
</evidence>
<comment type="caution">
    <text evidence="2">The sequence shown here is derived from an EMBL/GenBank/DDBJ whole genome shotgun (WGS) entry which is preliminary data.</text>
</comment>
<reference evidence="2 3" key="1">
    <citation type="submission" date="2019-03" db="EMBL/GenBank/DDBJ databases">
        <title>Single cell metagenomics reveals metabolic interactions within the superorganism composed of flagellate Streblomastix strix and complex community of Bacteroidetes bacteria on its surface.</title>
        <authorList>
            <person name="Treitli S.C."/>
            <person name="Kolisko M."/>
            <person name="Husnik F."/>
            <person name="Keeling P."/>
            <person name="Hampl V."/>
        </authorList>
    </citation>
    <scope>NUCLEOTIDE SEQUENCE [LARGE SCALE GENOMIC DNA]</scope>
    <source>
        <strain evidence="2">ST1C</strain>
    </source>
</reference>
<gene>
    <name evidence="2" type="ORF">EZS28_029342</name>
</gene>
<dbReference type="AlphaFoldDB" id="A0A5J4UYF0"/>
<dbReference type="EMBL" id="SNRW01011454">
    <property type="protein sequence ID" value="KAA6375132.1"/>
    <property type="molecule type" value="Genomic_DNA"/>
</dbReference>